<dbReference type="CDD" id="cd03255">
    <property type="entry name" value="ABC_MJ0796_LolCDE_FtsE"/>
    <property type="match status" value="1"/>
</dbReference>
<dbReference type="FunFam" id="3.40.50.300:FF:000032">
    <property type="entry name" value="Export ABC transporter ATP-binding protein"/>
    <property type="match status" value="1"/>
</dbReference>
<dbReference type="EMBL" id="DVHN01000090">
    <property type="protein sequence ID" value="HIR88758.1"/>
    <property type="molecule type" value="Genomic_DNA"/>
</dbReference>
<protein>
    <submittedName>
        <fullName evidence="5">ABC transporter ATP-binding protein</fullName>
    </submittedName>
</protein>
<evidence type="ECO:0000313" key="5">
    <source>
        <dbReference type="EMBL" id="HIR88758.1"/>
    </source>
</evidence>
<reference evidence="5" key="1">
    <citation type="submission" date="2020-10" db="EMBL/GenBank/DDBJ databases">
        <authorList>
            <person name="Gilroy R."/>
        </authorList>
    </citation>
    <scope>NUCLEOTIDE SEQUENCE</scope>
    <source>
        <strain evidence="5">ChiW13-3771</strain>
    </source>
</reference>
<evidence type="ECO:0000313" key="6">
    <source>
        <dbReference type="Proteomes" id="UP000824201"/>
    </source>
</evidence>
<dbReference type="SUPFAM" id="SSF52540">
    <property type="entry name" value="P-loop containing nucleoside triphosphate hydrolases"/>
    <property type="match status" value="1"/>
</dbReference>
<gene>
    <name evidence="5" type="ORF">IAC96_07400</name>
</gene>
<evidence type="ECO:0000259" key="4">
    <source>
        <dbReference type="PROSITE" id="PS50893"/>
    </source>
</evidence>
<dbReference type="AlphaFoldDB" id="A0A9D1EF51"/>
<comment type="caution">
    <text evidence="5">The sequence shown here is derived from an EMBL/GenBank/DDBJ whole genome shotgun (WGS) entry which is preliminary data.</text>
</comment>
<dbReference type="GO" id="GO:0005886">
    <property type="term" value="C:plasma membrane"/>
    <property type="evidence" value="ECO:0007669"/>
    <property type="project" value="TreeGrafter"/>
</dbReference>
<dbReference type="PANTHER" id="PTHR24220:SF662">
    <property type="entry name" value="ABC TRANSPORTER ATP-BINDING PROTEIN"/>
    <property type="match status" value="1"/>
</dbReference>
<dbReference type="InterPro" id="IPR017871">
    <property type="entry name" value="ABC_transporter-like_CS"/>
</dbReference>
<keyword evidence="2" id="KW-0547">Nucleotide-binding</keyword>
<dbReference type="PANTHER" id="PTHR24220">
    <property type="entry name" value="IMPORT ATP-BINDING PROTEIN"/>
    <property type="match status" value="1"/>
</dbReference>
<proteinExistence type="predicted"/>
<keyword evidence="3 5" id="KW-0067">ATP-binding</keyword>
<dbReference type="GO" id="GO:0022857">
    <property type="term" value="F:transmembrane transporter activity"/>
    <property type="evidence" value="ECO:0007669"/>
    <property type="project" value="TreeGrafter"/>
</dbReference>
<feature type="domain" description="ABC transporter" evidence="4">
    <location>
        <begin position="7"/>
        <end position="225"/>
    </location>
</feature>
<dbReference type="InterPro" id="IPR003439">
    <property type="entry name" value="ABC_transporter-like_ATP-bd"/>
</dbReference>
<reference evidence="5" key="2">
    <citation type="journal article" date="2021" name="PeerJ">
        <title>Extensive microbial diversity within the chicken gut microbiome revealed by metagenomics and culture.</title>
        <authorList>
            <person name="Gilroy R."/>
            <person name="Ravi A."/>
            <person name="Getino M."/>
            <person name="Pursley I."/>
            <person name="Horton D.L."/>
            <person name="Alikhan N.F."/>
            <person name="Baker D."/>
            <person name="Gharbi K."/>
            <person name="Hall N."/>
            <person name="Watson M."/>
            <person name="Adriaenssens E.M."/>
            <person name="Foster-Nyarko E."/>
            <person name="Jarju S."/>
            <person name="Secka A."/>
            <person name="Antonio M."/>
            <person name="Oren A."/>
            <person name="Chaudhuri R.R."/>
            <person name="La Ragione R."/>
            <person name="Hildebrand F."/>
            <person name="Pallen M.J."/>
        </authorList>
    </citation>
    <scope>NUCLEOTIDE SEQUENCE</scope>
    <source>
        <strain evidence="5">ChiW13-3771</strain>
    </source>
</reference>
<keyword evidence="1" id="KW-0813">Transport</keyword>
<dbReference type="SMART" id="SM00382">
    <property type="entry name" value="AAA"/>
    <property type="match status" value="1"/>
</dbReference>
<dbReference type="GO" id="GO:0005524">
    <property type="term" value="F:ATP binding"/>
    <property type="evidence" value="ECO:0007669"/>
    <property type="project" value="UniProtKB-KW"/>
</dbReference>
<dbReference type="Proteomes" id="UP000824201">
    <property type="component" value="Unassembled WGS sequence"/>
</dbReference>
<dbReference type="PROSITE" id="PS50893">
    <property type="entry name" value="ABC_TRANSPORTER_2"/>
    <property type="match status" value="1"/>
</dbReference>
<dbReference type="GO" id="GO:0098796">
    <property type="term" value="C:membrane protein complex"/>
    <property type="evidence" value="ECO:0007669"/>
    <property type="project" value="UniProtKB-ARBA"/>
</dbReference>
<sequence>MEKEKILIAENIVRTYSSGGQKVNAIKGINLTVMKGEIVIIVGRSGSGKTTFLNVLGGLLTPDSGNVLIRGKSLYKLSEKERAAIRNKEYGFVFQNFNLINELSVLNNIRLPYDIASKYYDIELERKVLKMLGLEKRVKFYPEQLSGGEKQRVAIARALLMNPKIILADEPTGNLDGESRKNFMNFVMKNNEKYQQTFLIVTHDIEWKKIAHRVYTMDDGKLYEG</sequence>
<evidence type="ECO:0000256" key="3">
    <source>
        <dbReference type="ARBA" id="ARBA00022840"/>
    </source>
</evidence>
<dbReference type="Pfam" id="PF00005">
    <property type="entry name" value="ABC_tran"/>
    <property type="match status" value="1"/>
</dbReference>
<dbReference type="InterPro" id="IPR027417">
    <property type="entry name" value="P-loop_NTPase"/>
</dbReference>
<dbReference type="GO" id="GO:0016887">
    <property type="term" value="F:ATP hydrolysis activity"/>
    <property type="evidence" value="ECO:0007669"/>
    <property type="project" value="InterPro"/>
</dbReference>
<dbReference type="InterPro" id="IPR015854">
    <property type="entry name" value="ABC_transpr_LolD-like"/>
</dbReference>
<dbReference type="InterPro" id="IPR017911">
    <property type="entry name" value="MacB-like_ATP-bd"/>
</dbReference>
<dbReference type="InterPro" id="IPR003593">
    <property type="entry name" value="AAA+_ATPase"/>
</dbReference>
<dbReference type="PROSITE" id="PS00211">
    <property type="entry name" value="ABC_TRANSPORTER_1"/>
    <property type="match status" value="1"/>
</dbReference>
<name>A0A9D1EF51_9FIRM</name>
<accession>A0A9D1EF51</accession>
<organism evidence="5 6">
    <name type="scientific">Candidatus Fimimorpha faecalis</name>
    <dbReference type="NCBI Taxonomy" id="2840824"/>
    <lineage>
        <taxon>Bacteria</taxon>
        <taxon>Bacillati</taxon>
        <taxon>Bacillota</taxon>
        <taxon>Clostridia</taxon>
        <taxon>Eubacteriales</taxon>
        <taxon>Candidatus Fimimorpha</taxon>
    </lineage>
</organism>
<evidence type="ECO:0000256" key="2">
    <source>
        <dbReference type="ARBA" id="ARBA00022741"/>
    </source>
</evidence>
<dbReference type="Gene3D" id="3.40.50.300">
    <property type="entry name" value="P-loop containing nucleotide triphosphate hydrolases"/>
    <property type="match status" value="1"/>
</dbReference>
<evidence type="ECO:0000256" key="1">
    <source>
        <dbReference type="ARBA" id="ARBA00022448"/>
    </source>
</evidence>